<accession>F8NQS6</accession>
<proteinExistence type="predicted"/>
<sequence>MSQSTQLVAQDLIASSQAISGSQLHELMQAAVTVDAHHSTFSDIGRDQINNTTINNNYQAP</sequence>
<evidence type="ECO:0000313" key="1">
    <source>
        <dbReference type="EMBL" id="EGO26152.1"/>
    </source>
</evidence>
<dbReference type="RefSeq" id="XP_007316325.1">
    <property type="nucleotide sequence ID" value="XM_007316263.1"/>
</dbReference>
<gene>
    <name evidence="1" type="ORF">SERLADRAFT_414317</name>
</gene>
<organism>
    <name type="scientific">Serpula lacrymans var. lacrymans (strain S7.9)</name>
    <name type="common">Dry rot fungus</name>
    <dbReference type="NCBI Taxonomy" id="578457"/>
    <lineage>
        <taxon>Eukaryota</taxon>
        <taxon>Fungi</taxon>
        <taxon>Dikarya</taxon>
        <taxon>Basidiomycota</taxon>
        <taxon>Agaricomycotina</taxon>
        <taxon>Agaricomycetes</taxon>
        <taxon>Agaricomycetidae</taxon>
        <taxon>Boletales</taxon>
        <taxon>Coniophorineae</taxon>
        <taxon>Serpulaceae</taxon>
        <taxon>Serpula</taxon>
    </lineage>
</organism>
<dbReference type="EMBL" id="GL945432">
    <property type="protein sequence ID" value="EGO26152.1"/>
    <property type="molecule type" value="Genomic_DNA"/>
</dbReference>
<dbReference type="GeneID" id="18813246"/>
<feature type="non-terminal residue" evidence="1">
    <location>
        <position position="61"/>
    </location>
</feature>
<reference evidence="1" key="1">
    <citation type="submission" date="2011-04" db="EMBL/GenBank/DDBJ databases">
        <title>Evolution of plant cell wall degrading machinery underlies the functional diversity of forest fungi.</title>
        <authorList>
            <consortium name="US DOE Joint Genome Institute (JGI-PGF)"/>
            <person name="Eastwood D.C."/>
            <person name="Floudas D."/>
            <person name="Binder M."/>
            <person name="Majcherczyk A."/>
            <person name="Schneider P."/>
            <person name="Aerts A."/>
            <person name="Asiegbu F.O."/>
            <person name="Baker S.E."/>
            <person name="Barry K."/>
            <person name="Bendiksby M."/>
            <person name="Blumentritt M."/>
            <person name="Coutinho P.M."/>
            <person name="Cullen D."/>
            <person name="Cullen D."/>
            <person name="Gathman A."/>
            <person name="Goodell B."/>
            <person name="Henrissat B."/>
            <person name="Ihrmark K."/>
            <person name="Kauserud H."/>
            <person name="Kohler A."/>
            <person name="LaButti K."/>
            <person name="Lapidus A."/>
            <person name="Lavin J.L."/>
            <person name="Lee Y.-H."/>
            <person name="Lindquist E."/>
            <person name="Lilly W."/>
            <person name="Lucas S."/>
            <person name="Morin E."/>
            <person name="Murat C."/>
            <person name="Oguiza J.A."/>
            <person name="Park J."/>
            <person name="Pisabarro A.G."/>
            <person name="Riley R."/>
            <person name="Rosling A."/>
            <person name="Salamov A."/>
            <person name="Schmidt O."/>
            <person name="Schmutz J."/>
            <person name="Skrede I."/>
            <person name="Stenlid J."/>
            <person name="Wiebenga A."/>
            <person name="Xie X."/>
            <person name="Kues U."/>
            <person name="Hibbett D.S."/>
            <person name="Hoffmeister D."/>
            <person name="Hogberg N."/>
            <person name="Martin F."/>
            <person name="Grigoriev I.V."/>
            <person name="Watkinson S.C."/>
        </authorList>
    </citation>
    <scope>NUCLEOTIDE SEQUENCE</scope>
    <source>
        <strain evidence="1">S7.9</strain>
    </source>
</reference>
<protein>
    <submittedName>
        <fullName evidence="1">Uncharacterized protein</fullName>
    </submittedName>
</protein>
<dbReference type="AlphaFoldDB" id="F8NQS6"/>
<name>F8NQS6_SERL9</name>
<dbReference type="KEGG" id="sla:SERLADRAFT_414317"/>
<dbReference type="Proteomes" id="UP000008064">
    <property type="component" value="Unassembled WGS sequence"/>
</dbReference>
<dbReference type="HOGENOM" id="CLU_2929184_0_0_1"/>